<dbReference type="Proteomes" id="UP001148629">
    <property type="component" value="Unassembled WGS sequence"/>
</dbReference>
<proteinExistence type="predicted"/>
<evidence type="ECO:0000313" key="1">
    <source>
        <dbReference type="EMBL" id="KAJ3539271.1"/>
    </source>
</evidence>
<accession>A0ACC1SGS3</accession>
<sequence length="979" mass="108350">MAGSMTGEQIQALADALKPLQPKDLGPAVQGFAIAFGVISVVVVCLRIYVRAGLSGVSPKLLGLEDYLSVLATIPQIPSVVFAVLAARYGVGCHDANIPSPMYLIRAVEYQTYWELLYFISSTIIKCAIGFTCVRLDRRKRVVIPIYVNMMVMVIVCILALAFVFANCKPFAATWNPSLGTCQKTISLQTVSYIVSAIQMATDWACAIIPFFIVAGLQMSRRRKISVIAILGLGITASIATCIRMPYLKYYDTVKYPDEIAYHLGVISITSNVECSLGIIACSLPPLRKLFNFYYGSSHEGDYKYTGGSGDILGSSGPGIRLDSVNGRKGTFHASAHRVPSRARENETDDDNSSMQQLPATQGSVRSNCPMLQLYRIRAILPLGGEGNHGHLENRIAALEELVRTYHQELKNANNSTPPRPRDDGQSQPQPYSNAHHAPLPEGESSFGRQALHASQVLEISASEASQSPAFMQEMAKLQGMAHESGVSATNLQDYSFGASRSSSKPDVDPSVDLPSSAVVLQVLRLLKKHPGTQCLLFTFYGIRGCEQIEDLCKRIYFPIEPLNRREVALFYGILGLILYELPPSERSDPSPEELLSLRQLCEDKFHASVEMYEVMLIPTGEHVKILSLAMTHAQFKAKLPLQWSLASTAARHCLALGYHREDRLSQLPSDEAERARRLFWIVFLADKSLSARFGRPPIIQDYDVDVNMCTISKNPGLAPWDIAFASFCELSKIQSQIFVSLYSSSAKKTSVTERAEAASRLESTLVTWYQNWHQLDSTKVCDPEVFSATFGPARVAYYSILTLIHRGTILSTSARDISPACFEAAHMGLEAHLTYYPSLVASGKQALSAYAFWILYYISFTPFVVTFLHCIANSSFDDLKLLKDVLASLEQIGLALEYAEKQYNLCKALYQIAEAFLNSKQPIVGDEPQTSSRLTLPLQSPFLGTWSWLDPNFQLSGDTANWDISTLDHTIFELDHQM</sequence>
<gene>
    <name evidence="1" type="ORF">NM208_g5559</name>
</gene>
<reference evidence="1" key="1">
    <citation type="submission" date="2022-08" db="EMBL/GenBank/DDBJ databases">
        <title>Genome Sequence of Fusarium decemcellulare.</title>
        <authorList>
            <person name="Buettner E."/>
        </authorList>
    </citation>
    <scope>NUCLEOTIDE SEQUENCE</scope>
    <source>
        <strain evidence="1">Babe19</strain>
    </source>
</reference>
<evidence type="ECO:0000313" key="2">
    <source>
        <dbReference type="Proteomes" id="UP001148629"/>
    </source>
</evidence>
<keyword evidence="2" id="KW-1185">Reference proteome</keyword>
<comment type="caution">
    <text evidence="1">The sequence shown here is derived from an EMBL/GenBank/DDBJ whole genome shotgun (WGS) entry which is preliminary data.</text>
</comment>
<dbReference type="EMBL" id="JANRMS010000469">
    <property type="protein sequence ID" value="KAJ3539271.1"/>
    <property type="molecule type" value="Genomic_DNA"/>
</dbReference>
<protein>
    <submittedName>
        <fullName evidence="1">Uncharacterized protein</fullName>
    </submittedName>
</protein>
<organism evidence="1 2">
    <name type="scientific">Fusarium decemcellulare</name>
    <dbReference type="NCBI Taxonomy" id="57161"/>
    <lineage>
        <taxon>Eukaryota</taxon>
        <taxon>Fungi</taxon>
        <taxon>Dikarya</taxon>
        <taxon>Ascomycota</taxon>
        <taxon>Pezizomycotina</taxon>
        <taxon>Sordariomycetes</taxon>
        <taxon>Hypocreomycetidae</taxon>
        <taxon>Hypocreales</taxon>
        <taxon>Nectriaceae</taxon>
        <taxon>Fusarium</taxon>
        <taxon>Fusarium decemcellulare species complex</taxon>
    </lineage>
</organism>
<name>A0ACC1SGS3_9HYPO</name>